<feature type="region of interest" description="Disordered" evidence="1">
    <location>
        <begin position="42"/>
        <end position="75"/>
    </location>
</feature>
<dbReference type="STRING" id="29421.B2M20_07565"/>
<accession>A0A1V4I0I5</accession>
<evidence type="ECO:0000313" key="3">
    <source>
        <dbReference type="Proteomes" id="UP000189940"/>
    </source>
</evidence>
<feature type="compositionally biased region" description="Polar residues" evidence="1">
    <location>
        <begin position="62"/>
        <end position="72"/>
    </location>
</feature>
<name>A0A1V4I0I5_NITVU</name>
<dbReference type="OrthoDB" id="9800206at2"/>
<evidence type="ECO:0000256" key="1">
    <source>
        <dbReference type="SAM" id="MobiDB-lite"/>
    </source>
</evidence>
<feature type="compositionally biased region" description="Low complexity" evidence="1">
    <location>
        <begin position="50"/>
        <end position="60"/>
    </location>
</feature>
<dbReference type="RefSeq" id="WP_079446458.1">
    <property type="nucleotide sequence ID" value="NZ_MWPQ01000033.1"/>
</dbReference>
<organism evidence="2 3">
    <name type="scientific">Nitrobacter vulgaris</name>
    <dbReference type="NCBI Taxonomy" id="29421"/>
    <lineage>
        <taxon>Bacteria</taxon>
        <taxon>Pseudomonadati</taxon>
        <taxon>Pseudomonadota</taxon>
        <taxon>Alphaproteobacteria</taxon>
        <taxon>Hyphomicrobiales</taxon>
        <taxon>Nitrobacteraceae</taxon>
        <taxon>Nitrobacter</taxon>
    </lineage>
</organism>
<sequence length="348" mass="36479">MIFGGNHRCNSSRRSWPFLVSVVTLLATFPYAASAQLFGERPPPVPPASIPEAPSEPAISLAPSSGPASTPNLPAPLTQVPAAAVPLTAPPSIAAPAQGVLSLTARYGKDLPVINSGLIWRVYSERPDETGAFKLVRENHDATPSLVLPPGGYVVHVSLGLVSAARPVTLKPDTDRESFVLPAGGLQIEGRVGASMIPPNQISFSIYKGSQFEGTERAPLVPNVAGGDVMLLPEGTYYIVSTYGDANSVVRSDISVQAGKLTDVTISHRAALITLKLVSDKGGEALANTAWSVLTPGGDVIKESIGAFPSVILAEGEYRVIAKNEGKVFERGFEVFNGVDGEIEVLAH</sequence>
<protein>
    <submittedName>
        <fullName evidence="2">Uncharacterized protein</fullName>
    </submittedName>
</protein>
<gene>
    <name evidence="2" type="ORF">B2M20_07565</name>
</gene>
<proteinExistence type="predicted"/>
<evidence type="ECO:0000313" key="2">
    <source>
        <dbReference type="EMBL" id="OPH83332.1"/>
    </source>
</evidence>
<dbReference type="EMBL" id="MWPQ01000033">
    <property type="protein sequence ID" value="OPH83332.1"/>
    <property type="molecule type" value="Genomic_DNA"/>
</dbReference>
<comment type="caution">
    <text evidence="2">The sequence shown here is derived from an EMBL/GenBank/DDBJ whole genome shotgun (WGS) entry which is preliminary data.</text>
</comment>
<dbReference type="Proteomes" id="UP000189940">
    <property type="component" value="Unassembled WGS sequence"/>
</dbReference>
<keyword evidence="3" id="KW-1185">Reference proteome</keyword>
<reference evidence="2 3" key="1">
    <citation type="submission" date="2017-02" db="EMBL/GenBank/DDBJ databases">
        <title>Genome sequence of the nitrite-oxidizing bacterium Nitrobacter vulgaris strain Ab1.</title>
        <authorList>
            <person name="Mellbye B.L."/>
            <person name="Davis E.W."/>
            <person name="Spieck E."/>
            <person name="Chang J.H."/>
            <person name="Bottomley P.J."/>
            <person name="Sayavedra-Soto L.A."/>
        </authorList>
    </citation>
    <scope>NUCLEOTIDE SEQUENCE [LARGE SCALE GENOMIC DNA]</scope>
    <source>
        <strain evidence="2 3">Ab1</strain>
    </source>
</reference>
<dbReference type="AlphaFoldDB" id="A0A1V4I0I5"/>